<keyword evidence="2" id="KW-0540">Nuclease</keyword>
<dbReference type="CDD" id="cd00085">
    <property type="entry name" value="HNHc"/>
    <property type="match status" value="1"/>
</dbReference>
<dbReference type="InterPro" id="IPR003615">
    <property type="entry name" value="HNH_nuc"/>
</dbReference>
<evidence type="ECO:0000313" key="3">
    <source>
        <dbReference type="Proteomes" id="UP001056649"/>
    </source>
</evidence>
<dbReference type="GO" id="GO:0003676">
    <property type="term" value="F:nucleic acid binding"/>
    <property type="evidence" value="ECO:0007669"/>
    <property type="project" value="InterPro"/>
</dbReference>
<keyword evidence="3" id="KW-1185">Reference proteome</keyword>
<dbReference type="Proteomes" id="UP001056649">
    <property type="component" value="Chromosome"/>
</dbReference>
<reference evidence="2" key="1">
    <citation type="journal article" date="2022" name="Mol. Ecol. Resour.">
        <title>The complete and closed genome of the facultative generalist Candidatus Endoriftia persephone from deep-sea hydrothermal vents.</title>
        <authorList>
            <person name="de Oliveira A.L."/>
            <person name="Srivastava A."/>
            <person name="Espada-Hinojosa S."/>
            <person name="Bright M."/>
        </authorList>
    </citation>
    <scope>NUCLEOTIDE SEQUENCE</scope>
    <source>
        <strain evidence="2">Tica-EPR-9o50.N</strain>
    </source>
</reference>
<accession>A0A9J6ZUK2</accession>
<keyword evidence="2" id="KW-0255">Endonuclease</keyword>
<evidence type="ECO:0000313" key="2">
    <source>
        <dbReference type="EMBL" id="USF86381.1"/>
    </source>
</evidence>
<gene>
    <name evidence="2" type="ORF">L0Y14_09505</name>
</gene>
<sequence>MPIIIRTAFNNQEWSGHCQQADRDRRLFQCKNDVVKTGYKINKKGVCQATCWESTLCEKYWWQSAVGEFSDRAEGKAYFVYRDTDSTLVLWGRSTITERDGSFIYFKKFKPLDEHKKIKGITYKELESIGVPSWGAGTFRYINEKTASVLDAIIKEGSYYFDDPAEPFSDIEGRRNLKKHLKLERSSRLVKEFKASLSNYKCEVCKFDFGEKYGQLGYGFIEAHHNKPLASLKRQTVTTINDLSAVCSNCHRMLHRSNPPIGIKELAQLIEENS</sequence>
<dbReference type="AlphaFoldDB" id="A0A9J6ZUK2"/>
<dbReference type="EMBL" id="CP090569">
    <property type="protein sequence ID" value="USF86381.1"/>
    <property type="molecule type" value="Genomic_DNA"/>
</dbReference>
<dbReference type="Pfam" id="PF01844">
    <property type="entry name" value="HNH"/>
    <property type="match status" value="1"/>
</dbReference>
<dbReference type="InterPro" id="IPR002711">
    <property type="entry name" value="HNH"/>
</dbReference>
<dbReference type="GO" id="GO:0008270">
    <property type="term" value="F:zinc ion binding"/>
    <property type="evidence" value="ECO:0007669"/>
    <property type="project" value="InterPro"/>
</dbReference>
<dbReference type="GO" id="GO:0004519">
    <property type="term" value="F:endonuclease activity"/>
    <property type="evidence" value="ECO:0007669"/>
    <property type="project" value="UniProtKB-KW"/>
</dbReference>
<evidence type="ECO:0000259" key="1">
    <source>
        <dbReference type="Pfam" id="PF01844"/>
    </source>
</evidence>
<feature type="domain" description="HNH" evidence="1">
    <location>
        <begin position="202"/>
        <end position="256"/>
    </location>
</feature>
<dbReference type="KEGG" id="eps:L0Y14_09505"/>
<organism evidence="2 3">
    <name type="scientific">Candidatus Endoriftia persephonae</name>
    <dbReference type="NCBI Taxonomy" id="393765"/>
    <lineage>
        <taxon>Bacteria</taxon>
        <taxon>Pseudomonadati</taxon>
        <taxon>Pseudomonadota</taxon>
        <taxon>Gammaproteobacteria</taxon>
        <taxon>Chromatiales</taxon>
        <taxon>Sedimenticolaceae</taxon>
        <taxon>Candidatus Endoriftia</taxon>
    </lineage>
</organism>
<protein>
    <submittedName>
        <fullName evidence="2">HNH endonuclease</fullName>
    </submittedName>
</protein>
<keyword evidence="2" id="KW-0378">Hydrolase</keyword>
<dbReference type="RefSeq" id="WP_083825218.1">
    <property type="nucleotide sequence ID" value="NZ_CP090569.1"/>
</dbReference>
<proteinExistence type="predicted"/>
<name>A0A9J6ZUK2_9GAMM</name>